<organism evidence="2 3">
    <name type="scientific">Agathobacter ruminis</name>
    <dbReference type="NCBI Taxonomy" id="1712665"/>
    <lineage>
        <taxon>Bacteria</taxon>
        <taxon>Bacillati</taxon>
        <taxon>Bacillota</taxon>
        <taxon>Clostridia</taxon>
        <taxon>Lachnospirales</taxon>
        <taxon>Lachnospiraceae</taxon>
        <taxon>Agathobacter</taxon>
    </lineage>
</organism>
<feature type="transmembrane region" description="Helical" evidence="1">
    <location>
        <begin position="406"/>
        <end position="426"/>
    </location>
</feature>
<gene>
    <name evidence="2" type="ORF">CSX02_12155</name>
</gene>
<protein>
    <recommendedName>
        <fullName evidence="4">Zinc ribbon domain-containing protein</fullName>
    </recommendedName>
</protein>
<name>A0A2G3DZD8_9FIRM</name>
<feature type="transmembrane region" description="Helical" evidence="1">
    <location>
        <begin position="313"/>
        <end position="335"/>
    </location>
</feature>
<evidence type="ECO:0000256" key="1">
    <source>
        <dbReference type="SAM" id="Phobius"/>
    </source>
</evidence>
<reference evidence="2 3" key="1">
    <citation type="submission" date="2017-10" db="EMBL/GenBank/DDBJ databases">
        <title>Resolving the taxonomy of Roseburia spp., Eubacterium rectale and Agathobacter spp. through phylogenomic analysis.</title>
        <authorList>
            <person name="Sheridan P.O."/>
            <person name="Walker A.W."/>
            <person name="Duncan S.H."/>
            <person name="Scott K.P."/>
            <person name="Toole P.W.O."/>
            <person name="Luis P."/>
            <person name="Flint H.J."/>
        </authorList>
    </citation>
    <scope>NUCLEOTIDE SEQUENCE [LARGE SCALE GENOMIC DNA]</scope>
    <source>
        <strain evidence="2 3">JK623</strain>
    </source>
</reference>
<feature type="transmembrane region" description="Helical" evidence="1">
    <location>
        <begin position="438"/>
        <end position="458"/>
    </location>
</feature>
<comment type="caution">
    <text evidence="2">The sequence shown here is derived from an EMBL/GenBank/DDBJ whole genome shotgun (WGS) entry which is preliminary data.</text>
</comment>
<feature type="transmembrane region" description="Helical" evidence="1">
    <location>
        <begin position="496"/>
        <end position="524"/>
    </location>
</feature>
<accession>A0A2G3DZD8</accession>
<evidence type="ECO:0008006" key="4">
    <source>
        <dbReference type="Google" id="ProtNLM"/>
    </source>
</evidence>
<keyword evidence="1" id="KW-1133">Transmembrane helix</keyword>
<sequence length="541" mass="61546">MIECPNCGSGLRFDISSQQNICDSCGSHFEPFSFDPDFRDATESDSFSSTVFMCPQCGGEIYSTDDTIAGFCSFCGASTILTGRMEQTRRPDYLIPFQITKEACKESYAQMMRRAIFAPKELRDRKYIDGFRGIYMPYWSYDVTQKGKIEVPGRKEYTSHGYDYTEYYRLTGNIDAGYEGLSYDASSSFDDNFSEALAPYDMTQKKDFTPAYLCGFYADTADVDESAYEDHAKWFALESSVRELRDTGIFHRENVEADEEKINPNTLNTEIEQVHYSLIPVWFLSYRKKDRVAYATVNGQTGRAVSDLPISPVRFLIGSLILAVPIFLLLNLIATTVPSRAMMYTGLFSLLTLMVYWGELKAIERRNLHADDYGYLFLHSKKDAKKLFDKRDYRIRINKRFSFSDSLEWGMLLLYGLFMLAGVYFVVEEWIGNMNGRIVPTIGWAVMLIAAIVTGSLCKDEFDHIAGKKRKLGISITYFAILIGAGIRFAKPVYDIYYYLGSLLLLVGIFVTIADIILVYNVLVTRPLPQFEHKGGDDDAD</sequence>
<keyword evidence="1" id="KW-0472">Membrane</keyword>
<proteinExistence type="predicted"/>
<keyword evidence="1" id="KW-0812">Transmembrane</keyword>
<dbReference type="Proteomes" id="UP000224563">
    <property type="component" value="Unassembled WGS sequence"/>
</dbReference>
<evidence type="ECO:0000313" key="2">
    <source>
        <dbReference type="EMBL" id="PHU36331.1"/>
    </source>
</evidence>
<feature type="transmembrane region" description="Helical" evidence="1">
    <location>
        <begin position="341"/>
        <end position="358"/>
    </location>
</feature>
<dbReference type="EMBL" id="PDYG01000134">
    <property type="protein sequence ID" value="PHU36331.1"/>
    <property type="molecule type" value="Genomic_DNA"/>
</dbReference>
<evidence type="ECO:0000313" key="3">
    <source>
        <dbReference type="Proteomes" id="UP000224563"/>
    </source>
</evidence>
<dbReference type="RefSeq" id="WP_099386874.1">
    <property type="nucleotide sequence ID" value="NZ_JANSWH010000042.1"/>
</dbReference>
<keyword evidence="3" id="KW-1185">Reference proteome</keyword>
<feature type="transmembrane region" description="Helical" evidence="1">
    <location>
        <begin position="470"/>
        <end position="490"/>
    </location>
</feature>
<dbReference type="AlphaFoldDB" id="A0A2G3DZD8"/>
<reference evidence="2 3" key="2">
    <citation type="submission" date="2017-10" db="EMBL/GenBank/DDBJ databases">
        <authorList>
            <person name="Banno H."/>
            <person name="Chua N.-H."/>
        </authorList>
    </citation>
    <scope>NUCLEOTIDE SEQUENCE [LARGE SCALE GENOMIC DNA]</scope>
    <source>
        <strain evidence="2 3">JK623</strain>
    </source>
</reference>